<keyword evidence="3" id="KW-1185">Reference proteome</keyword>
<dbReference type="AlphaFoldDB" id="A0A967B566"/>
<sequence length="128" mass="14084">MSTAFHGDILPPLGTDTLQRVARLRKLAWLLDAALKIPGTRWRFGADAIIGLLPVGGTLVMTAISLFFVWEARQLQVPTRVLGKMLLNIIVEAGLDFVPVVGDVVDVAFKANLRNVELLECYFGIRPN</sequence>
<feature type="transmembrane region" description="Helical" evidence="1">
    <location>
        <begin position="48"/>
        <end position="70"/>
    </location>
</feature>
<evidence type="ECO:0000256" key="1">
    <source>
        <dbReference type="SAM" id="Phobius"/>
    </source>
</evidence>
<keyword evidence="1" id="KW-0812">Transmembrane</keyword>
<keyword evidence="1" id="KW-0472">Membrane</keyword>
<gene>
    <name evidence="2" type="ORF">GOB87_01415</name>
</gene>
<dbReference type="Pfam" id="PF13430">
    <property type="entry name" value="DUF4112"/>
    <property type="match status" value="1"/>
</dbReference>
<comment type="caution">
    <text evidence="2">The sequence shown here is derived from an EMBL/GenBank/DDBJ whole genome shotgun (WGS) entry which is preliminary data.</text>
</comment>
<dbReference type="RefSeq" id="WP_166312764.1">
    <property type="nucleotide sequence ID" value="NZ_WOTH01000002.1"/>
</dbReference>
<keyword evidence="1" id="KW-1133">Transmembrane helix</keyword>
<proteinExistence type="predicted"/>
<organism evidence="2 3">
    <name type="scientific">Acetobacter estunensis</name>
    <dbReference type="NCBI Taxonomy" id="104097"/>
    <lineage>
        <taxon>Bacteria</taxon>
        <taxon>Pseudomonadati</taxon>
        <taxon>Pseudomonadota</taxon>
        <taxon>Alphaproteobacteria</taxon>
        <taxon>Acetobacterales</taxon>
        <taxon>Acetobacteraceae</taxon>
        <taxon>Acetobacter</taxon>
    </lineage>
</organism>
<dbReference type="InterPro" id="IPR025187">
    <property type="entry name" value="DUF4112"/>
</dbReference>
<dbReference type="PANTHER" id="PTHR35519">
    <property type="entry name" value="MEMBRANE PROTEINS"/>
    <property type="match status" value="1"/>
</dbReference>
<dbReference type="Proteomes" id="UP000597459">
    <property type="component" value="Unassembled WGS sequence"/>
</dbReference>
<reference evidence="2" key="1">
    <citation type="submission" date="2019-11" db="EMBL/GenBank/DDBJ databases">
        <title>Description of new Acetobacter species.</title>
        <authorList>
            <person name="Cleenwerck I."/>
            <person name="Sombolestani A.S."/>
        </authorList>
    </citation>
    <scope>NUCLEOTIDE SEQUENCE</scope>
    <source>
        <strain evidence="2">LMG 1626</strain>
    </source>
</reference>
<dbReference type="EMBL" id="WOTH01000002">
    <property type="protein sequence ID" value="NHO52624.1"/>
    <property type="molecule type" value="Genomic_DNA"/>
</dbReference>
<evidence type="ECO:0000313" key="2">
    <source>
        <dbReference type="EMBL" id="NHO52624.1"/>
    </source>
</evidence>
<evidence type="ECO:0000313" key="3">
    <source>
        <dbReference type="Proteomes" id="UP000597459"/>
    </source>
</evidence>
<protein>
    <submittedName>
        <fullName evidence="2">DUF4112 domain-containing protein</fullName>
    </submittedName>
</protein>
<name>A0A967B566_9PROT</name>
<dbReference type="PANTHER" id="PTHR35519:SF2">
    <property type="entry name" value="PH DOMAIN PROTEIN"/>
    <property type="match status" value="1"/>
</dbReference>
<accession>A0A967B566</accession>